<evidence type="ECO:0000259" key="5">
    <source>
        <dbReference type="PROSITE" id="PS51736"/>
    </source>
</evidence>
<evidence type="ECO:0000313" key="7">
    <source>
        <dbReference type="Proteomes" id="UP000194153"/>
    </source>
</evidence>
<dbReference type="Pfam" id="PF00239">
    <property type="entry name" value="Resolvase"/>
    <property type="match status" value="1"/>
</dbReference>
<evidence type="ECO:0000256" key="1">
    <source>
        <dbReference type="ARBA" id="ARBA00022908"/>
    </source>
</evidence>
<dbReference type="CDD" id="cd03768">
    <property type="entry name" value="SR_ResInv"/>
    <property type="match status" value="1"/>
</dbReference>
<dbReference type="InterPro" id="IPR006118">
    <property type="entry name" value="Recombinase_CS"/>
</dbReference>
<dbReference type="SUPFAM" id="SSF53041">
    <property type="entry name" value="Resolvase-like"/>
    <property type="match status" value="1"/>
</dbReference>
<dbReference type="InterPro" id="IPR036162">
    <property type="entry name" value="Resolvase-like_N_sf"/>
</dbReference>
<dbReference type="PANTHER" id="PTHR30461:SF2">
    <property type="entry name" value="SERINE RECOMBINASE PINE-RELATED"/>
    <property type="match status" value="1"/>
</dbReference>
<accession>A0ABQ0MFS1</accession>
<evidence type="ECO:0000256" key="2">
    <source>
        <dbReference type="ARBA" id="ARBA00023125"/>
    </source>
</evidence>
<keyword evidence="3" id="KW-0233">DNA recombination</keyword>
<dbReference type="PROSITE" id="PS00397">
    <property type="entry name" value="RECOMBINASES_1"/>
    <property type="match status" value="1"/>
</dbReference>
<feature type="active site" description="O-(5'-phospho-DNA)-serine intermediate" evidence="4">
    <location>
        <position position="35"/>
    </location>
</feature>
<dbReference type="Pfam" id="PF07508">
    <property type="entry name" value="Recombinase"/>
    <property type="match status" value="1"/>
</dbReference>
<sequence length="239" mass="25612">MTAESYQVYKILKRSIDFLTQGAAMKKYTAYLRVSTSKQGVDGLGMAAQEQAIKAYNGNVIARFVEVESGKRKDRPELAKALEHCKLTGSTLIVAKLDRLARNVHFISSLMEAKVDFVCCDFPEASPLTLHIMAAVAEHEAKAISARTKVALAQAKARGVKLGNPNLTAEGRVKGTAEGVKTIKETADAFAVRVVPTIQALQGQGMSLRGIAAELEKLGVKTARGGKWSAAAVKNALAR</sequence>
<dbReference type="InterPro" id="IPR050639">
    <property type="entry name" value="SSR_resolvase"/>
</dbReference>
<evidence type="ECO:0000256" key="3">
    <source>
        <dbReference type="ARBA" id="ARBA00023172"/>
    </source>
</evidence>
<dbReference type="PANTHER" id="PTHR30461">
    <property type="entry name" value="DNA-INVERTASE FROM LAMBDOID PROPHAGE"/>
    <property type="match status" value="1"/>
</dbReference>
<name>A0ABQ0MFS1_9BACT</name>
<dbReference type="Proteomes" id="UP000194153">
    <property type="component" value="Unassembled WGS sequence"/>
</dbReference>
<dbReference type="PROSITE" id="PS51736">
    <property type="entry name" value="RECOMBINASES_3"/>
    <property type="match status" value="1"/>
</dbReference>
<evidence type="ECO:0000313" key="6">
    <source>
        <dbReference type="EMBL" id="GAW65936.1"/>
    </source>
</evidence>
<keyword evidence="1" id="KW-0229">DNA integration</keyword>
<dbReference type="Gene3D" id="3.40.50.1390">
    <property type="entry name" value="Resolvase, N-terminal catalytic domain"/>
    <property type="match status" value="1"/>
</dbReference>
<proteinExistence type="predicted"/>
<reference evidence="7" key="1">
    <citation type="submission" date="2017-05" db="EMBL/GenBank/DDBJ databases">
        <title>Draft genome sequence of Geobacter pelophilus, a iron(III)-reducing bacteria.</title>
        <authorList>
            <person name="Aoyagi T."/>
            <person name="Koike H."/>
            <person name="Morita T."/>
            <person name="Sato Y."/>
            <person name="Habe H."/>
            <person name="Hori T."/>
        </authorList>
    </citation>
    <scope>NUCLEOTIDE SEQUENCE [LARGE SCALE GENOMIC DNA]</scope>
    <source>
        <strain evidence="7">Drf2</strain>
    </source>
</reference>
<dbReference type="InterPro" id="IPR006119">
    <property type="entry name" value="Resolv_N"/>
</dbReference>
<dbReference type="SMART" id="SM00857">
    <property type="entry name" value="Resolvase"/>
    <property type="match status" value="1"/>
</dbReference>
<keyword evidence="7" id="KW-1185">Reference proteome</keyword>
<feature type="domain" description="Resolvase/invertase-type recombinase catalytic" evidence="5">
    <location>
        <begin position="27"/>
        <end position="159"/>
    </location>
</feature>
<protein>
    <submittedName>
        <fullName evidence="6">Resolvase</fullName>
    </submittedName>
</protein>
<dbReference type="EMBL" id="BDQG01000001">
    <property type="protein sequence ID" value="GAW65936.1"/>
    <property type="molecule type" value="Genomic_DNA"/>
</dbReference>
<keyword evidence="2" id="KW-0238">DNA-binding</keyword>
<dbReference type="InterPro" id="IPR011109">
    <property type="entry name" value="DNA_bind_recombinase_dom"/>
</dbReference>
<organism evidence="6 7">
    <name type="scientific">Geoanaerobacter pelophilus</name>
    <dbReference type="NCBI Taxonomy" id="60036"/>
    <lineage>
        <taxon>Bacteria</taxon>
        <taxon>Pseudomonadati</taxon>
        <taxon>Thermodesulfobacteriota</taxon>
        <taxon>Desulfuromonadia</taxon>
        <taxon>Geobacterales</taxon>
        <taxon>Geobacteraceae</taxon>
        <taxon>Geoanaerobacter</taxon>
    </lineage>
</organism>
<comment type="caution">
    <text evidence="6">The sequence shown here is derived from an EMBL/GenBank/DDBJ whole genome shotgun (WGS) entry which is preliminary data.</text>
</comment>
<evidence type="ECO:0000256" key="4">
    <source>
        <dbReference type="PROSITE-ProRule" id="PRU10137"/>
    </source>
</evidence>
<gene>
    <name evidence="6" type="ORF">GPEL0_01r1057</name>
</gene>